<keyword evidence="8" id="KW-1185">Reference proteome</keyword>
<evidence type="ECO:0000313" key="7">
    <source>
        <dbReference type="EMBL" id="KAK8876881.1"/>
    </source>
</evidence>
<keyword evidence="6" id="KW-1133">Transmembrane helix</keyword>
<dbReference type="InterPro" id="IPR050121">
    <property type="entry name" value="Cytochrome_P450_monoxygenase"/>
</dbReference>
<dbReference type="SUPFAM" id="SSF48264">
    <property type="entry name" value="Cytochrome P450"/>
    <property type="match status" value="1"/>
</dbReference>
<evidence type="ECO:0000256" key="2">
    <source>
        <dbReference type="ARBA" id="ARBA00010617"/>
    </source>
</evidence>
<proteinExistence type="inferred from homology"/>
<dbReference type="PANTHER" id="PTHR24305">
    <property type="entry name" value="CYTOCHROME P450"/>
    <property type="match status" value="1"/>
</dbReference>
<keyword evidence="4" id="KW-0479">Metal-binding</keyword>
<evidence type="ECO:0000256" key="6">
    <source>
        <dbReference type="SAM" id="Phobius"/>
    </source>
</evidence>
<protein>
    <submittedName>
        <fullName evidence="7">Cytochrome P450 E-class group I</fullName>
    </submittedName>
</protein>
<dbReference type="Pfam" id="PF00067">
    <property type="entry name" value="p450"/>
    <property type="match status" value="1"/>
</dbReference>
<name>A0ABR2JH80_9PEZI</name>
<keyword evidence="6" id="KW-0812">Transmembrane</keyword>
<dbReference type="InterPro" id="IPR001128">
    <property type="entry name" value="Cyt_P450"/>
</dbReference>
<dbReference type="PRINTS" id="PR00463">
    <property type="entry name" value="EP450I"/>
</dbReference>
<dbReference type="Proteomes" id="UP001390339">
    <property type="component" value="Unassembled WGS sequence"/>
</dbReference>
<evidence type="ECO:0000256" key="1">
    <source>
        <dbReference type="ARBA" id="ARBA00001971"/>
    </source>
</evidence>
<reference evidence="7 8" key="1">
    <citation type="journal article" date="2024" name="IMA Fungus">
        <title>Apiospora arundinis, a panoply of carbohydrate-active enzymes and secondary metabolites.</title>
        <authorList>
            <person name="Sorensen T."/>
            <person name="Petersen C."/>
            <person name="Muurmann A.T."/>
            <person name="Christiansen J.V."/>
            <person name="Brundto M.L."/>
            <person name="Overgaard C.K."/>
            <person name="Boysen A.T."/>
            <person name="Wollenberg R.D."/>
            <person name="Larsen T.O."/>
            <person name="Sorensen J.L."/>
            <person name="Nielsen K.L."/>
            <person name="Sondergaard T.E."/>
        </authorList>
    </citation>
    <scope>NUCLEOTIDE SEQUENCE [LARGE SCALE GENOMIC DNA]</scope>
    <source>
        <strain evidence="7 8">AAU 773</strain>
    </source>
</reference>
<dbReference type="InterPro" id="IPR036396">
    <property type="entry name" value="Cyt_P450_sf"/>
</dbReference>
<dbReference type="Gene3D" id="1.10.630.10">
    <property type="entry name" value="Cytochrome P450"/>
    <property type="match status" value="1"/>
</dbReference>
<dbReference type="CDD" id="cd11060">
    <property type="entry name" value="CYP57A1-like"/>
    <property type="match status" value="1"/>
</dbReference>
<dbReference type="PRINTS" id="PR00385">
    <property type="entry name" value="P450"/>
</dbReference>
<evidence type="ECO:0000256" key="4">
    <source>
        <dbReference type="ARBA" id="ARBA00022723"/>
    </source>
</evidence>
<comment type="cofactor">
    <cofactor evidence="1">
        <name>heme</name>
        <dbReference type="ChEBI" id="CHEBI:30413"/>
    </cofactor>
</comment>
<dbReference type="PANTHER" id="PTHR24305:SF232">
    <property type="entry name" value="P450, PUTATIVE (EUROFUNG)-RELATED"/>
    <property type="match status" value="1"/>
</dbReference>
<accession>A0ABR2JH80</accession>
<comment type="similarity">
    <text evidence="2">Belongs to the cytochrome P450 family.</text>
</comment>
<sequence length="493" mass="55735">MMGPSIETLTSYVLPGTVTILLVLLTWCRYFSPISHIPGPFTASLTRLWHMHHILKGDQNTELIRLHKKHGHFVRVSHDEVSISHPEGIKKVLLAPLEKAPWYKVLALPDYRFQSAMSTTDPKQKLERSKRLAPGYALSNVIKSEPAINETIELFLGWLDSFASSKDPMDLDKFFTYLTFDIVGEVTFSRKFGFLEQGIDVGNSISNSLALNAYIAVAGYFRWLHLALLANPVITWLSILPMGHLFNTTKKAVDERHQSADARWDILATWLQQMRQHPDQMDMKTIHTQATGLVGAGSDTVSSALQSFVYHMIRHPTAWTRVREEIDAAGRDGRCRDRAISFKDASELPFLQACIKEAIRVFSPVPMGLPRLAPKGGLIIGSETFPAGTILSVNPWVIHHSQELWGPDASQFNPDRWITGDATDMERFWVPFGAGYNACPGQHVAKIELSKITATMIRDYDICQARKDQEWKWKAYFTVVPHSWPCLITKRES</sequence>
<evidence type="ECO:0000256" key="3">
    <source>
        <dbReference type="ARBA" id="ARBA00022617"/>
    </source>
</evidence>
<dbReference type="InterPro" id="IPR002401">
    <property type="entry name" value="Cyt_P450_E_grp-I"/>
</dbReference>
<organism evidence="7 8">
    <name type="scientific">Apiospora arundinis</name>
    <dbReference type="NCBI Taxonomy" id="335852"/>
    <lineage>
        <taxon>Eukaryota</taxon>
        <taxon>Fungi</taxon>
        <taxon>Dikarya</taxon>
        <taxon>Ascomycota</taxon>
        <taxon>Pezizomycotina</taxon>
        <taxon>Sordariomycetes</taxon>
        <taxon>Xylariomycetidae</taxon>
        <taxon>Amphisphaeriales</taxon>
        <taxon>Apiosporaceae</taxon>
        <taxon>Apiospora</taxon>
    </lineage>
</organism>
<keyword evidence="5" id="KW-0408">Iron</keyword>
<keyword evidence="6" id="KW-0472">Membrane</keyword>
<dbReference type="EMBL" id="JAPCWZ010000002">
    <property type="protein sequence ID" value="KAK8876881.1"/>
    <property type="molecule type" value="Genomic_DNA"/>
</dbReference>
<evidence type="ECO:0000256" key="5">
    <source>
        <dbReference type="ARBA" id="ARBA00023004"/>
    </source>
</evidence>
<gene>
    <name evidence="7" type="ORF">PGQ11_001827</name>
</gene>
<comment type="caution">
    <text evidence="7">The sequence shown here is derived from an EMBL/GenBank/DDBJ whole genome shotgun (WGS) entry which is preliminary data.</text>
</comment>
<keyword evidence="3" id="KW-0349">Heme</keyword>
<evidence type="ECO:0000313" key="8">
    <source>
        <dbReference type="Proteomes" id="UP001390339"/>
    </source>
</evidence>
<feature type="transmembrane region" description="Helical" evidence="6">
    <location>
        <begin position="12"/>
        <end position="32"/>
    </location>
</feature>